<dbReference type="Pfam" id="PF02436">
    <property type="entry name" value="PYC_OADA"/>
    <property type="match status" value="1"/>
</dbReference>
<dbReference type="InterPro" id="IPR001882">
    <property type="entry name" value="Biotin_BS"/>
</dbReference>
<dbReference type="GO" id="GO:0003989">
    <property type="term" value="F:acetyl-CoA carboxylase activity"/>
    <property type="evidence" value="ECO:0007669"/>
    <property type="project" value="InterPro"/>
</dbReference>
<dbReference type="InterPro" id="IPR003379">
    <property type="entry name" value="Carboxylase_cons_dom"/>
</dbReference>
<feature type="region of interest" description="Disordered" evidence="8">
    <location>
        <begin position="544"/>
        <end position="577"/>
    </location>
</feature>
<dbReference type="InterPro" id="IPR000089">
    <property type="entry name" value="Biotin_lipoyl"/>
</dbReference>
<comment type="pathway">
    <text evidence="2">Lipid metabolism; fatty acid biosynthesis.</text>
</comment>
<dbReference type="GO" id="GO:0004736">
    <property type="term" value="F:pyruvate carboxylase activity"/>
    <property type="evidence" value="ECO:0007669"/>
    <property type="project" value="UniProtKB-ARBA"/>
</dbReference>
<dbReference type="PROSITE" id="PS50991">
    <property type="entry name" value="PYR_CT"/>
    <property type="match status" value="1"/>
</dbReference>
<dbReference type="InterPro" id="IPR013785">
    <property type="entry name" value="Aldolase_TIM"/>
</dbReference>
<dbReference type="PROSITE" id="PS00188">
    <property type="entry name" value="BIOTIN"/>
    <property type="match status" value="1"/>
</dbReference>
<evidence type="ECO:0000256" key="4">
    <source>
        <dbReference type="ARBA" id="ARBA00022832"/>
    </source>
</evidence>
<proteinExistence type="predicted"/>
<dbReference type="Gene3D" id="3.20.20.70">
    <property type="entry name" value="Aldolase class I"/>
    <property type="match status" value="1"/>
</dbReference>
<keyword evidence="4" id="KW-0276">Fatty acid metabolism</keyword>
<dbReference type="Pfam" id="PF00682">
    <property type="entry name" value="HMGL-like"/>
    <property type="match status" value="1"/>
</dbReference>
<dbReference type="NCBIfam" id="NF006761">
    <property type="entry name" value="PRK09282.1"/>
    <property type="match status" value="1"/>
</dbReference>
<feature type="domain" description="Pyruvate carboxyltransferase" evidence="10">
    <location>
        <begin position="17"/>
        <end position="277"/>
    </location>
</feature>
<keyword evidence="5" id="KW-0443">Lipid metabolism</keyword>
<dbReference type="Gene3D" id="2.40.50.100">
    <property type="match status" value="1"/>
</dbReference>
<dbReference type="SUPFAM" id="SSF51569">
    <property type="entry name" value="Aldolase"/>
    <property type="match status" value="1"/>
</dbReference>
<dbReference type="eggNOG" id="COG5016">
    <property type="taxonomic scope" value="Bacteria"/>
</dbReference>
<evidence type="ECO:0000313" key="12">
    <source>
        <dbReference type="Proteomes" id="UP000017148"/>
    </source>
</evidence>
<feature type="domain" description="Lipoyl-binding" evidence="9">
    <location>
        <begin position="576"/>
        <end position="652"/>
    </location>
</feature>
<dbReference type="SUPFAM" id="SSF51230">
    <property type="entry name" value="Single hybrid motif"/>
    <property type="match status" value="1"/>
</dbReference>
<evidence type="ECO:0000259" key="9">
    <source>
        <dbReference type="PROSITE" id="PS50968"/>
    </source>
</evidence>
<keyword evidence="12" id="KW-1185">Reference proteome</keyword>
<comment type="function">
    <text evidence="1">This protein is a component of the acetyl coenzyme A carboxylase complex; first, biotin carboxylase catalyzes the carboxylation of the carrier protein and then the transcarboxylase transfers the carboxyl group to form malonyl-CoA.</text>
</comment>
<dbReference type="OrthoDB" id="9807469at2"/>
<dbReference type="UniPathway" id="UPA00094"/>
<dbReference type="PANTHER" id="PTHR43778">
    <property type="entry name" value="PYRUVATE CARBOXYLASE"/>
    <property type="match status" value="1"/>
</dbReference>
<dbReference type="Pfam" id="PF00364">
    <property type="entry name" value="Biotin_lipoyl"/>
    <property type="match status" value="1"/>
</dbReference>
<dbReference type="PRINTS" id="PR01071">
    <property type="entry name" value="ACOABIOTINCC"/>
</dbReference>
<dbReference type="InterPro" id="IPR055268">
    <property type="entry name" value="PCB-like"/>
</dbReference>
<dbReference type="eggNOG" id="COG0511">
    <property type="taxonomic scope" value="Bacteria"/>
</dbReference>
<sequence>MTTFSNLQEDALHKIPLRITDTTLRDAHQSLWATRMRTEDILNIIDVIDNVGYYSLEMWGGATFDVCMRFLRENPWERLRAIKKRAQNTPLQMLLRGQNLVGYKNYSDDVVDKFVNLAVKNGIDIFRCFDALNDTRNLEASIKAVKKYGAHAQGTLAYTISPAHTEELYVAAAKEQVQLGVDSLCIKDMAGILSPLRAERLVSALIKEIDVPIQIHSHATSGMATPAYVEGVRAGAGAIDCAISPMAGFTAQPPVETLVAIFSETNYSTGLDLDALAEVAGYFNTLRDQREVEAGARKSIIDPNILIHQIPGGMISNFRSQLSKQGALDKLDDALEEVTRVRKDLGYPPLVTPTSQIVGTQAVMNVIAGERYAVVPNEVKEYVRGKYGRPPAPMSPEFIAQILGDGTPIDHRPADDIEPMLPTVTDELDPSYVRDDEDILSYTIFPEVALEYFSWRSLPEAERPPIPADLEYAEATKANQSDAAQETVAPQEGGISPAQQVHENDYQGIGYIVSQSSGLQLDELTITKGDFSLSLRAKGAQPAAATPQVASVQPKQADAPAEPSAPSPTSSVEAYEDPVRSPLTGTFYTSSAPDKPDFVQVGDVVQEGDVVCIVEAMKLFNEITAPKSGTVQAIFVSNGDAVEKDAPLLAIE</sequence>
<dbReference type="PANTHER" id="PTHR43778:SF2">
    <property type="entry name" value="PYRUVATE CARBOXYLASE, MITOCHONDRIAL"/>
    <property type="match status" value="1"/>
</dbReference>
<gene>
    <name evidence="11" type="ORF">CALK_1971</name>
</gene>
<evidence type="ECO:0000313" key="11">
    <source>
        <dbReference type="EMBL" id="ERP31172.1"/>
    </source>
</evidence>
<dbReference type="STRING" id="1313304.CALK_1971"/>
<evidence type="ECO:0000256" key="6">
    <source>
        <dbReference type="ARBA" id="ARBA00023160"/>
    </source>
</evidence>
<dbReference type="PROSITE" id="PS50968">
    <property type="entry name" value="BIOTINYL_LIPOYL"/>
    <property type="match status" value="1"/>
</dbReference>
<evidence type="ECO:0000256" key="7">
    <source>
        <dbReference type="ARBA" id="ARBA00023267"/>
    </source>
</evidence>
<evidence type="ECO:0000256" key="8">
    <source>
        <dbReference type="SAM" id="MobiDB-lite"/>
    </source>
</evidence>
<feature type="compositionally biased region" description="Low complexity" evidence="8">
    <location>
        <begin position="557"/>
        <end position="571"/>
    </location>
</feature>
<evidence type="ECO:0000256" key="5">
    <source>
        <dbReference type="ARBA" id="ARBA00023098"/>
    </source>
</evidence>
<dbReference type="Proteomes" id="UP000017148">
    <property type="component" value="Unassembled WGS sequence"/>
</dbReference>
<dbReference type="GO" id="GO:0009317">
    <property type="term" value="C:acetyl-CoA carboxylase complex"/>
    <property type="evidence" value="ECO:0007669"/>
    <property type="project" value="InterPro"/>
</dbReference>
<protein>
    <submittedName>
        <fullName evidence="11">Acetyl-CoA carboxylase, biotin carboxyl carrier protein</fullName>
    </submittedName>
</protein>
<dbReference type="GO" id="GO:0006633">
    <property type="term" value="P:fatty acid biosynthetic process"/>
    <property type="evidence" value="ECO:0007669"/>
    <property type="project" value="UniProtKB-UniPathway"/>
</dbReference>
<dbReference type="InterPro" id="IPR000891">
    <property type="entry name" value="PYR_CT"/>
</dbReference>
<dbReference type="EMBL" id="ASJR01000018">
    <property type="protein sequence ID" value="ERP31172.1"/>
    <property type="molecule type" value="Genomic_DNA"/>
</dbReference>
<keyword evidence="3" id="KW-0444">Lipid biosynthesis</keyword>
<dbReference type="GO" id="GO:0006094">
    <property type="term" value="P:gluconeogenesis"/>
    <property type="evidence" value="ECO:0007669"/>
    <property type="project" value="TreeGrafter"/>
</dbReference>
<evidence type="ECO:0000256" key="2">
    <source>
        <dbReference type="ARBA" id="ARBA00005194"/>
    </source>
</evidence>
<organism evidence="11 12">
    <name type="scientific">Chitinivibrio alkaliphilus ACht1</name>
    <dbReference type="NCBI Taxonomy" id="1313304"/>
    <lineage>
        <taxon>Bacteria</taxon>
        <taxon>Pseudomonadati</taxon>
        <taxon>Fibrobacterota</taxon>
        <taxon>Chitinivibrionia</taxon>
        <taxon>Chitinivibrionales</taxon>
        <taxon>Chitinivibrionaceae</taxon>
        <taxon>Chitinivibrio</taxon>
    </lineage>
</organism>
<accession>U7D7V4</accession>
<name>U7D7V4_9BACT</name>
<keyword evidence="7" id="KW-0092">Biotin</keyword>
<evidence type="ECO:0000259" key="10">
    <source>
        <dbReference type="PROSITE" id="PS50991"/>
    </source>
</evidence>
<dbReference type="CDD" id="cd07937">
    <property type="entry name" value="DRE_TIM_PC_TC_5S"/>
    <property type="match status" value="1"/>
</dbReference>
<dbReference type="InterPro" id="IPR011053">
    <property type="entry name" value="Single_hybrid_motif"/>
</dbReference>
<dbReference type="SUPFAM" id="SSF89000">
    <property type="entry name" value="post-HMGL domain-like"/>
    <property type="match status" value="1"/>
</dbReference>
<keyword evidence="6" id="KW-0275">Fatty acid biosynthesis</keyword>
<dbReference type="InterPro" id="IPR001249">
    <property type="entry name" value="AcCoA_biotinCC"/>
</dbReference>
<dbReference type="NCBIfam" id="TIGR00531">
    <property type="entry name" value="BCCP"/>
    <property type="match status" value="1"/>
</dbReference>
<evidence type="ECO:0000256" key="1">
    <source>
        <dbReference type="ARBA" id="ARBA00003761"/>
    </source>
</evidence>
<dbReference type="AlphaFoldDB" id="U7D7V4"/>
<comment type="caution">
    <text evidence="11">The sequence shown here is derived from an EMBL/GenBank/DDBJ whole genome shotgun (WGS) entry which is preliminary data.</text>
</comment>
<dbReference type="CDD" id="cd06850">
    <property type="entry name" value="biotinyl_domain"/>
    <property type="match status" value="1"/>
</dbReference>
<dbReference type="RefSeq" id="WP_022637391.1">
    <property type="nucleotide sequence ID" value="NZ_ASJR01000018.1"/>
</dbReference>
<dbReference type="PATRIC" id="fig|1313304.3.peg.1877"/>
<evidence type="ECO:0000256" key="3">
    <source>
        <dbReference type="ARBA" id="ARBA00022516"/>
    </source>
</evidence>
<reference evidence="11 12" key="1">
    <citation type="journal article" date="2013" name="Environ. Microbiol.">
        <title>Genome analysis of Chitinivibrio alkaliphilus gen. nov., sp. nov., a novel extremely haloalkaliphilic anaerobic chitinolytic bacterium from the candidate phylum Termite Group 3.</title>
        <authorList>
            <person name="Sorokin D.Y."/>
            <person name="Gumerov V.M."/>
            <person name="Rakitin A.L."/>
            <person name="Beletsky A.V."/>
            <person name="Damste J.S."/>
            <person name="Muyzer G."/>
            <person name="Mardanov A.V."/>
            <person name="Ravin N.V."/>
        </authorList>
    </citation>
    <scope>NUCLEOTIDE SEQUENCE [LARGE SCALE GENOMIC DNA]</scope>
    <source>
        <strain evidence="11 12">ACht1</strain>
    </source>
</reference>